<proteinExistence type="predicted"/>
<organism evidence="1 2">
    <name type="scientific">Blastopirellula sediminis</name>
    <dbReference type="NCBI Taxonomy" id="2894196"/>
    <lineage>
        <taxon>Bacteria</taxon>
        <taxon>Pseudomonadati</taxon>
        <taxon>Planctomycetota</taxon>
        <taxon>Planctomycetia</taxon>
        <taxon>Pirellulales</taxon>
        <taxon>Pirellulaceae</taxon>
        <taxon>Blastopirellula</taxon>
    </lineage>
</organism>
<dbReference type="EMBL" id="JAJKFT010000004">
    <property type="protein sequence ID" value="MCC9627840.1"/>
    <property type="molecule type" value="Genomic_DNA"/>
</dbReference>
<comment type="caution">
    <text evidence="1">The sequence shown here is derived from an EMBL/GenBank/DDBJ whole genome shotgun (WGS) entry which is preliminary data.</text>
</comment>
<evidence type="ECO:0000313" key="1">
    <source>
        <dbReference type="EMBL" id="MCC9627840.1"/>
    </source>
</evidence>
<reference evidence="1" key="1">
    <citation type="submission" date="2021-11" db="EMBL/GenBank/DDBJ databases">
        <title>Genome sequence.</title>
        <authorList>
            <person name="Sun Q."/>
        </authorList>
    </citation>
    <scope>NUCLEOTIDE SEQUENCE</scope>
    <source>
        <strain evidence="1">JC732</strain>
    </source>
</reference>
<keyword evidence="2" id="KW-1185">Reference proteome</keyword>
<dbReference type="RefSeq" id="WP_230216569.1">
    <property type="nucleotide sequence ID" value="NZ_JAJKFT010000004.1"/>
</dbReference>
<gene>
    <name evidence="1" type="ORF">LOC68_05485</name>
</gene>
<name>A0A9X1MKD6_9BACT</name>
<accession>A0A9X1MKD6</accession>
<dbReference type="Proteomes" id="UP001139103">
    <property type="component" value="Unassembled WGS sequence"/>
</dbReference>
<dbReference type="AlphaFoldDB" id="A0A9X1MKD6"/>
<protein>
    <submittedName>
        <fullName evidence="1">Uncharacterized protein</fullName>
    </submittedName>
</protein>
<sequence length="182" mass="21036">MPTKAEIESQNDYLLQRQQKFRIAAEWVARSLQPFPEVEKVALFGSVAVPLWKEIPRFTAFRRAKIEVYHECKDVDLAVWIRDLSRLHELQRAKAKALNSLHDEQSLGVAPHEVEMFLLEPETDRYLGRICKFGKCPKQRKLECLVPGCGATPFLQQHVDFEFYASALAPDKHVVLFDRTTN</sequence>
<evidence type="ECO:0000313" key="2">
    <source>
        <dbReference type="Proteomes" id="UP001139103"/>
    </source>
</evidence>